<dbReference type="InterPro" id="IPR048288">
    <property type="entry name" value="PDCD10_N"/>
</dbReference>
<evidence type="ECO:0000256" key="2">
    <source>
        <dbReference type="ARBA" id="ARBA00004496"/>
    </source>
</evidence>
<dbReference type="GO" id="GO:0090443">
    <property type="term" value="C:FAR/SIN/STRIPAK complex"/>
    <property type="evidence" value="ECO:0007669"/>
    <property type="project" value="TreeGrafter"/>
</dbReference>
<dbReference type="InterPro" id="IPR053750">
    <property type="entry name" value="PDCD10_Homolog"/>
</dbReference>
<keyword evidence="5" id="KW-0963">Cytoplasm</keyword>
<keyword evidence="4" id="KW-1003">Cell membrane</keyword>
<evidence type="ECO:0000259" key="7">
    <source>
        <dbReference type="Pfam" id="PF20929"/>
    </source>
</evidence>
<evidence type="ECO:0000256" key="6">
    <source>
        <dbReference type="ARBA" id="ARBA00023136"/>
    </source>
</evidence>
<evidence type="ECO:0000256" key="3">
    <source>
        <dbReference type="ARBA" id="ARBA00009181"/>
    </source>
</evidence>
<accession>A0A7R9IA78</accession>
<dbReference type="Pfam" id="PF20929">
    <property type="entry name" value="PDCD10_N"/>
    <property type="match status" value="1"/>
</dbReference>
<gene>
    <name evidence="8" type="ORF">TTEB3V08_LOCUS12</name>
</gene>
<protein>
    <recommendedName>
        <fullName evidence="7">Programmed cell death protein 10 dimerisation domain-containing protein</fullName>
    </recommendedName>
</protein>
<dbReference type="AlphaFoldDB" id="A0A7R9IA78"/>
<evidence type="ECO:0000256" key="5">
    <source>
        <dbReference type="ARBA" id="ARBA00022490"/>
    </source>
</evidence>
<proteinExistence type="inferred from homology"/>
<comment type="similarity">
    <text evidence="3">Belongs to the PDCD10 family.</text>
</comment>
<evidence type="ECO:0000313" key="8">
    <source>
        <dbReference type="EMBL" id="CAD7451812.1"/>
    </source>
</evidence>
<dbReference type="PANTHER" id="PTHR13250:SF1">
    <property type="entry name" value="PROGRAMMED CELL DEATH PROTEIN 10"/>
    <property type="match status" value="1"/>
</dbReference>
<feature type="domain" description="Programmed cell death protein 10 dimerisation" evidence="7">
    <location>
        <begin position="54"/>
        <end position="95"/>
    </location>
</feature>
<organism evidence="8">
    <name type="scientific">Timema tahoe</name>
    <dbReference type="NCBI Taxonomy" id="61484"/>
    <lineage>
        <taxon>Eukaryota</taxon>
        <taxon>Metazoa</taxon>
        <taxon>Ecdysozoa</taxon>
        <taxon>Arthropoda</taxon>
        <taxon>Hexapoda</taxon>
        <taxon>Insecta</taxon>
        <taxon>Pterygota</taxon>
        <taxon>Neoptera</taxon>
        <taxon>Polyneoptera</taxon>
        <taxon>Phasmatodea</taxon>
        <taxon>Timematodea</taxon>
        <taxon>Timematoidea</taxon>
        <taxon>Timematidae</taxon>
        <taxon>Timema</taxon>
    </lineage>
</organism>
<comment type="subcellular location">
    <subcellularLocation>
        <location evidence="1">Cell membrane</location>
        <topology evidence="1">Peripheral membrane protein</topology>
    </subcellularLocation>
    <subcellularLocation>
        <location evidence="2">Cytoplasm</location>
    </subcellularLocation>
</comment>
<name>A0A7R9IA78_9NEOP</name>
<dbReference type="GO" id="GO:0005737">
    <property type="term" value="C:cytoplasm"/>
    <property type="evidence" value="ECO:0007669"/>
    <property type="project" value="UniProtKB-SubCell"/>
</dbReference>
<dbReference type="GO" id="GO:1903358">
    <property type="term" value="P:regulation of Golgi organization"/>
    <property type="evidence" value="ECO:0007669"/>
    <property type="project" value="TreeGrafter"/>
</dbReference>
<dbReference type="InterPro" id="IPR009652">
    <property type="entry name" value="PDCD10"/>
</dbReference>
<dbReference type="PANTHER" id="PTHR13250">
    <property type="entry name" value="TF-1 CELL APOPTOSIS RELATED PROTEIN-15"/>
    <property type="match status" value="1"/>
</dbReference>
<dbReference type="GO" id="GO:0019901">
    <property type="term" value="F:protein kinase binding"/>
    <property type="evidence" value="ECO:0007669"/>
    <property type="project" value="TreeGrafter"/>
</dbReference>
<reference evidence="8" key="1">
    <citation type="submission" date="2020-11" db="EMBL/GenBank/DDBJ databases">
        <authorList>
            <person name="Tran Van P."/>
        </authorList>
    </citation>
    <scope>NUCLEOTIDE SEQUENCE</scope>
</reference>
<evidence type="ECO:0000256" key="1">
    <source>
        <dbReference type="ARBA" id="ARBA00004202"/>
    </source>
</evidence>
<evidence type="ECO:0000256" key="4">
    <source>
        <dbReference type="ARBA" id="ARBA00022475"/>
    </source>
</evidence>
<sequence>MGSSPNIPVFGGIVYCESSTLDHVATEQGKFTLILCLLDGCFIINCWFLNHCAQLERRDVAASQTLRAALSKVETAHPGFTYDLVVGIMRRGDLSINMNESVLRLQGSTSEADVVEYRLSRSEDAFQELNKKSAALKKILSRIPDEITDRKTFLETIKEIASAIKKLLDAVNEVAGFIPGTTGKQALEQRKREFVKFSKRFSNTLKEYFKEGQ</sequence>
<dbReference type="GO" id="GO:0005886">
    <property type="term" value="C:plasma membrane"/>
    <property type="evidence" value="ECO:0007669"/>
    <property type="project" value="UniProtKB-SubCell"/>
</dbReference>
<dbReference type="EMBL" id="OE000002">
    <property type="protein sequence ID" value="CAD7451812.1"/>
    <property type="molecule type" value="Genomic_DNA"/>
</dbReference>
<keyword evidence="6" id="KW-0472">Membrane</keyword>
<dbReference type="Pfam" id="PF06840">
    <property type="entry name" value="PDC10_C"/>
    <property type="match status" value="1"/>
</dbReference>
<dbReference type="Gene3D" id="1.20.120.1950">
    <property type="match status" value="1"/>
</dbReference>